<evidence type="ECO:0000313" key="1">
    <source>
        <dbReference type="EMBL" id="GMS91132.1"/>
    </source>
</evidence>
<dbReference type="EMBL" id="BTSX01000003">
    <property type="protein sequence ID" value="GMS91132.1"/>
    <property type="molecule type" value="Genomic_DNA"/>
</dbReference>
<protein>
    <submittedName>
        <fullName evidence="1">Uncharacterized protein</fullName>
    </submittedName>
</protein>
<gene>
    <name evidence="1" type="ORF">PENTCL1PPCAC_13307</name>
</gene>
<dbReference type="AlphaFoldDB" id="A0AAV5T891"/>
<accession>A0AAV5T891</accession>
<dbReference type="PANTHER" id="PTHR20905">
    <property type="entry name" value="N-ACETYLTRANSFERASE-RELATED"/>
    <property type="match status" value="1"/>
</dbReference>
<sequence>VSSPSTRRLLNGIRDYKKVALAAQFAWQHRDVADKYRFEPIGPRHFNHLMDLSKGFLESESLAQATGSTIDNCRKGMESVVAYSIAAQSVSRNGWICYEKETNAPIGFRFSTPVYRDPAKTPFSFPESTLSDQEITLFTPLDEIFNKIWDIYPDEDVIYKGEIAYIDRMHRKSGLYKVLIDYDVSFPRIAEETGAKYFAIICTGNVTKGWYDKMG</sequence>
<comment type="caution">
    <text evidence="1">The sequence shown here is derived from an EMBL/GenBank/DDBJ whole genome shotgun (WGS) entry which is preliminary data.</text>
</comment>
<keyword evidence="2" id="KW-1185">Reference proteome</keyword>
<organism evidence="1 2">
    <name type="scientific">Pristionchus entomophagus</name>
    <dbReference type="NCBI Taxonomy" id="358040"/>
    <lineage>
        <taxon>Eukaryota</taxon>
        <taxon>Metazoa</taxon>
        <taxon>Ecdysozoa</taxon>
        <taxon>Nematoda</taxon>
        <taxon>Chromadorea</taxon>
        <taxon>Rhabditida</taxon>
        <taxon>Rhabditina</taxon>
        <taxon>Diplogasteromorpha</taxon>
        <taxon>Diplogasteroidea</taxon>
        <taxon>Neodiplogasteridae</taxon>
        <taxon>Pristionchus</taxon>
    </lineage>
</organism>
<reference evidence="1" key="1">
    <citation type="submission" date="2023-10" db="EMBL/GenBank/DDBJ databases">
        <title>Genome assembly of Pristionchus species.</title>
        <authorList>
            <person name="Yoshida K."/>
            <person name="Sommer R.J."/>
        </authorList>
    </citation>
    <scope>NUCLEOTIDE SEQUENCE</scope>
    <source>
        <strain evidence="1">RS0144</strain>
    </source>
</reference>
<name>A0AAV5T891_9BILA</name>
<dbReference type="GO" id="GO:0008080">
    <property type="term" value="F:N-acetyltransferase activity"/>
    <property type="evidence" value="ECO:0007669"/>
    <property type="project" value="TreeGrafter"/>
</dbReference>
<feature type="non-terminal residue" evidence="1">
    <location>
        <position position="1"/>
    </location>
</feature>
<dbReference type="Gene3D" id="3.40.630.30">
    <property type="match status" value="1"/>
</dbReference>
<evidence type="ECO:0000313" key="2">
    <source>
        <dbReference type="Proteomes" id="UP001432027"/>
    </source>
</evidence>
<proteinExistence type="predicted"/>
<dbReference type="Proteomes" id="UP001432027">
    <property type="component" value="Unassembled WGS sequence"/>
</dbReference>
<dbReference type="PANTHER" id="PTHR20905:SF30">
    <property type="entry name" value="N-ACETYLTRANSFERASE DOMAIN-CONTAINING PROTEIN"/>
    <property type="match status" value="1"/>
</dbReference>